<protein>
    <recommendedName>
        <fullName evidence="1">NERD domain-containing protein</fullName>
    </recommendedName>
</protein>
<dbReference type="Proteomes" id="UP000234341">
    <property type="component" value="Unassembled WGS sequence"/>
</dbReference>
<dbReference type="RefSeq" id="WP_101682591.1">
    <property type="nucleotide sequence ID" value="NZ_PJRP01000007.1"/>
</dbReference>
<feature type="domain" description="NERD" evidence="1">
    <location>
        <begin position="41"/>
        <end position="148"/>
    </location>
</feature>
<evidence type="ECO:0000313" key="3">
    <source>
        <dbReference type="Proteomes" id="UP000234341"/>
    </source>
</evidence>
<evidence type="ECO:0000313" key="2">
    <source>
        <dbReference type="EMBL" id="PLP99446.1"/>
    </source>
</evidence>
<organism evidence="2 3">
    <name type="scientific">Cupriavidus pauculus</name>
    <dbReference type="NCBI Taxonomy" id="82633"/>
    <lineage>
        <taxon>Bacteria</taxon>
        <taxon>Pseudomonadati</taxon>
        <taxon>Pseudomonadota</taxon>
        <taxon>Betaproteobacteria</taxon>
        <taxon>Burkholderiales</taxon>
        <taxon>Burkholderiaceae</taxon>
        <taxon>Cupriavidus</taxon>
    </lineage>
</organism>
<dbReference type="AlphaFoldDB" id="A0A2N5CB77"/>
<dbReference type="InterPro" id="IPR011528">
    <property type="entry name" value="NERD"/>
</dbReference>
<dbReference type="OrthoDB" id="5782056at2"/>
<name>A0A2N5CB77_9BURK</name>
<dbReference type="EMBL" id="PJRP01000007">
    <property type="protein sequence ID" value="PLP99446.1"/>
    <property type="molecule type" value="Genomic_DNA"/>
</dbReference>
<gene>
    <name evidence="2" type="ORF">CYJ10_16600</name>
</gene>
<dbReference type="Pfam" id="PF08378">
    <property type="entry name" value="NERD"/>
    <property type="match status" value="1"/>
</dbReference>
<reference evidence="2 3" key="1">
    <citation type="submission" date="2017-12" db="EMBL/GenBank/DDBJ databases">
        <title>Genome sequence of the active heterotrophic nitrifier-denitrifier, Cupriavidus pauculus UM1.</title>
        <authorList>
            <person name="Putonti C."/>
            <person name="Castignetti D."/>
        </authorList>
    </citation>
    <scope>NUCLEOTIDE SEQUENCE [LARGE SCALE GENOMIC DNA]</scope>
    <source>
        <strain evidence="2 3">UM1</strain>
    </source>
</reference>
<proteinExistence type="predicted"/>
<dbReference type="PROSITE" id="PS50965">
    <property type="entry name" value="NERD"/>
    <property type="match status" value="1"/>
</dbReference>
<accession>A0A2N5CB77</accession>
<sequence length="148" mass="16886">MDTLLAACIGIGTPTVAIAFSLIGLAVGLALGRIRSYTHSIQNHGEEQISRALRHHFIAPNYHLMNHITLRMRDATTQIDHILVSRFGVFVIETKHYNGWIFTNGKRAKWTQVLFKSSFQFQNPIYQNARHVRAVRELLDFLPSDCIK</sequence>
<comment type="caution">
    <text evidence="2">The sequence shown here is derived from an EMBL/GenBank/DDBJ whole genome shotgun (WGS) entry which is preliminary data.</text>
</comment>
<evidence type="ECO:0000259" key="1">
    <source>
        <dbReference type="PROSITE" id="PS50965"/>
    </source>
</evidence>